<comment type="caution">
    <text evidence="1">The sequence shown here is derived from an EMBL/GenBank/DDBJ whole genome shotgun (WGS) entry which is preliminary data.</text>
</comment>
<keyword evidence="2" id="KW-1185">Reference proteome</keyword>
<protein>
    <recommendedName>
        <fullName evidence="3">Polyketide cyclase/dehydrase</fullName>
    </recommendedName>
</protein>
<name>K6WJM7_9ACTN</name>
<gene>
    <name evidence="1" type="ORF">GORHZ_171_00100</name>
</gene>
<reference evidence="1 2" key="1">
    <citation type="submission" date="2012-08" db="EMBL/GenBank/DDBJ databases">
        <title>Whole genome shotgun sequence of Gordonia rhizosphera NBRC 16068.</title>
        <authorList>
            <person name="Takarada H."/>
            <person name="Isaki S."/>
            <person name="Hosoyama A."/>
            <person name="Tsuchikane K."/>
            <person name="Katsumata H."/>
            <person name="Baba S."/>
            <person name="Ohji S."/>
            <person name="Yamazaki S."/>
            <person name="Fujita N."/>
        </authorList>
    </citation>
    <scope>NUCLEOTIDE SEQUENCE [LARGE SCALE GENOMIC DNA]</scope>
    <source>
        <strain evidence="1 2">NBRC 16068</strain>
    </source>
</reference>
<sequence length="155" mass="17267">MGILQVSSETAFPNKPAEVYDFVTDPRNWVRVYPGSEMIEGVEELPLRLGDEWHEAGTGPVRYTWRLITAVRPWRWVFQSVGKLAHSREDGSGGHDGIMTISYTFSCPGEDVTLFHRSMTVEVPKGSDLPPGLIGSFEPKYIDIYHSAVAKALNG</sequence>
<dbReference type="OrthoDB" id="5951835at2"/>
<evidence type="ECO:0000313" key="1">
    <source>
        <dbReference type="EMBL" id="GAB92337.1"/>
    </source>
</evidence>
<dbReference type="InterPro" id="IPR023393">
    <property type="entry name" value="START-like_dom_sf"/>
</dbReference>
<dbReference type="EMBL" id="BAHC01000171">
    <property type="protein sequence ID" value="GAB92337.1"/>
    <property type="molecule type" value="Genomic_DNA"/>
</dbReference>
<dbReference type="SUPFAM" id="SSF55961">
    <property type="entry name" value="Bet v1-like"/>
    <property type="match status" value="1"/>
</dbReference>
<organism evidence="1 2">
    <name type="scientific">Gordonia rhizosphera NBRC 16068</name>
    <dbReference type="NCBI Taxonomy" id="1108045"/>
    <lineage>
        <taxon>Bacteria</taxon>
        <taxon>Bacillati</taxon>
        <taxon>Actinomycetota</taxon>
        <taxon>Actinomycetes</taxon>
        <taxon>Mycobacteriales</taxon>
        <taxon>Gordoniaceae</taxon>
        <taxon>Gordonia</taxon>
    </lineage>
</organism>
<dbReference type="Gene3D" id="3.30.530.20">
    <property type="match status" value="1"/>
</dbReference>
<dbReference type="Proteomes" id="UP000008363">
    <property type="component" value="Unassembled WGS sequence"/>
</dbReference>
<dbReference type="AlphaFoldDB" id="K6WJM7"/>
<accession>K6WJM7</accession>
<evidence type="ECO:0008006" key="3">
    <source>
        <dbReference type="Google" id="ProtNLM"/>
    </source>
</evidence>
<proteinExistence type="predicted"/>
<dbReference type="eggNOG" id="ENOG5030RYG">
    <property type="taxonomic scope" value="Bacteria"/>
</dbReference>
<dbReference type="RefSeq" id="WP_006336639.1">
    <property type="nucleotide sequence ID" value="NZ_BAHC01000171.1"/>
</dbReference>
<dbReference type="STRING" id="1108045.GORHZ_171_00100"/>
<evidence type="ECO:0000313" key="2">
    <source>
        <dbReference type="Proteomes" id="UP000008363"/>
    </source>
</evidence>